<feature type="region of interest" description="Disordered" evidence="12">
    <location>
        <begin position="13"/>
        <end position="38"/>
    </location>
</feature>
<evidence type="ECO:0008006" key="15">
    <source>
        <dbReference type="Google" id="ProtNLM"/>
    </source>
</evidence>
<sequence length="143" mass="15774">MVKLEEVVDEEFMREQVGPHDEDEWDTDSESDTSSIADLTPDESLYERIAALQDIIPAHTRRSLASKYNTATSWFKSGLSLGGKTLWVVSTSALLLGVPWALAYGEEQMIVEQEKMELANQRAQNEFMAPGAGAGQLDAKPAL</sequence>
<dbReference type="CDD" id="cd22884">
    <property type="entry name" value="TOM22"/>
    <property type="match status" value="1"/>
</dbReference>
<keyword evidence="10" id="KW-0472">Membrane</keyword>
<evidence type="ECO:0000256" key="2">
    <source>
        <dbReference type="ARBA" id="ARBA00009874"/>
    </source>
</evidence>
<keyword evidence="8" id="KW-0811">Translocation</keyword>
<keyword evidence="3" id="KW-0813">Transport</keyword>
<keyword evidence="5" id="KW-1000">Mitochondrion outer membrane</keyword>
<evidence type="ECO:0000256" key="5">
    <source>
        <dbReference type="ARBA" id="ARBA00022787"/>
    </source>
</evidence>
<protein>
    <recommendedName>
        <fullName evidence="15">Mitochondrial import receptor subunit tom22</fullName>
    </recommendedName>
</protein>
<proteinExistence type="inferred from homology"/>
<evidence type="ECO:0000256" key="4">
    <source>
        <dbReference type="ARBA" id="ARBA00022692"/>
    </source>
</evidence>
<evidence type="ECO:0000256" key="10">
    <source>
        <dbReference type="ARBA" id="ARBA00023136"/>
    </source>
</evidence>
<comment type="subcellular location">
    <subcellularLocation>
        <location evidence="1">Mitochondrion outer membrane</location>
        <topology evidence="1">Single-pass membrane protein</topology>
    </subcellularLocation>
</comment>
<evidence type="ECO:0000313" key="14">
    <source>
        <dbReference type="Proteomes" id="UP001280581"/>
    </source>
</evidence>
<organism evidence="13 14">
    <name type="scientific">Pseudopithomyces chartarum</name>
    <dbReference type="NCBI Taxonomy" id="1892770"/>
    <lineage>
        <taxon>Eukaryota</taxon>
        <taxon>Fungi</taxon>
        <taxon>Dikarya</taxon>
        <taxon>Ascomycota</taxon>
        <taxon>Pezizomycotina</taxon>
        <taxon>Dothideomycetes</taxon>
        <taxon>Pleosporomycetidae</taxon>
        <taxon>Pleosporales</taxon>
        <taxon>Massarineae</taxon>
        <taxon>Didymosphaeriaceae</taxon>
        <taxon>Pseudopithomyces</taxon>
    </lineage>
</organism>
<name>A0AAN6LZD1_9PLEO</name>
<gene>
    <name evidence="13" type="ORF">GRF29_44g1127571</name>
</gene>
<evidence type="ECO:0000256" key="12">
    <source>
        <dbReference type="SAM" id="MobiDB-lite"/>
    </source>
</evidence>
<reference evidence="13 14" key="1">
    <citation type="submission" date="2021-02" db="EMBL/GenBank/DDBJ databases">
        <title>Genome assembly of Pseudopithomyces chartarum.</title>
        <authorList>
            <person name="Jauregui R."/>
            <person name="Singh J."/>
            <person name="Voisey C."/>
        </authorList>
    </citation>
    <scope>NUCLEOTIDE SEQUENCE [LARGE SCALE GENOMIC DNA]</scope>
    <source>
        <strain evidence="13 14">AGR01</strain>
    </source>
</reference>
<evidence type="ECO:0000256" key="7">
    <source>
        <dbReference type="ARBA" id="ARBA00022989"/>
    </source>
</evidence>
<dbReference type="PANTHER" id="PTHR12504:SF0">
    <property type="entry name" value="MITOCHONDRIAL IMPORT RECEPTOR SUBUNIT TOM22 HOMOLOG"/>
    <property type="match status" value="1"/>
</dbReference>
<keyword evidence="4" id="KW-0812">Transmembrane</keyword>
<evidence type="ECO:0000256" key="6">
    <source>
        <dbReference type="ARBA" id="ARBA00022927"/>
    </source>
</evidence>
<evidence type="ECO:0000256" key="3">
    <source>
        <dbReference type="ARBA" id="ARBA00022448"/>
    </source>
</evidence>
<keyword evidence="9" id="KW-0496">Mitochondrion</keyword>
<comment type="similarity">
    <text evidence="2">Belongs to the Tom22 family.</text>
</comment>
<dbReference type="AlphaFoldDB" id="A0AAN6LZD1"/>
<dbReference type="InterPro" id="IPR005683">
    <property type="entry name" value="Tom22"/>
</dbReference>
<dbReference type="PANTHER" id="PTHR12504">
    <property type="entry name" value="MITOCHONDRIAL IMPORT RECEPTOR SUBUNIT TOM22"/>
    <property type="match status" value="1"/>
</dbReference>
<evidence type="ECO:0000256" key="8">
    <source>
        <dbReference type="ARBA" id="ARBA00023010"/>
    </source>
</evidence>
<keyword evidence="11" id="KW-0675">Receptor</keyword>
<accession>A0AAN6LZD1</accession>
<evidence type="ECO:0000313" key="13">
    <source>
        <dbReference type="EMBL" id="KAK3209936.1"/>
    </source>
</evidence>
<keyword evidence="6" id="KW-0653">Protein transport</keyword>
<evidence type="ECO:0000256" key="9">
    <source>
        <dbReference type="ARBA" id="ARBA00023128"/>
    </source>
</evidence>
<dbReference type="GO" id="GO:0005741">
    <property type="term" value="C:mitochondrial outer membrane"/>
    <property type="evidence" value="ECO:0007669"/>
    <property type="project" value="UniProtKB-SubCell"/>
</dbReference>
<feature type="compositionally biased region" description="Acidic residues" evidence="12">
    <location>
        <begin position="21"/>
        <end position="31"/>
    </location>
</feature>
<dbReference type="Proteomes" id="UP001280581">
    <property type="component" value="Unassembled WGS sequence"/>
</dbReference>
<dbReference type="Pfam" id="PF04281">
    <property type="entry name" value="Tom22"/>
    <property type="match status" value="1"/>
</dbReference>
<keyword evidence="14" id="KW-1185">Reference proteome</keyword>
<evidence type="ECO:0000256" key="1">
    <source>
        <dbReference type="ARBA" id="ARBA00004572"/>
    </source>
</evidence>
<dbReference type="GO" id="GO:0006886">
    <property type="term" value="P:intracellular protein transport"/>
    <property type="evidence" value="ECO:0007669"/>
    <property type="project" value="InterPro"/>
</dbReference>
<comment type="caution">
    <text evidence="13">The sequence shown here is derived from an EMBL/GenBank/DDBJ whole genome shotgun (WGS) entry which is preliminary data.</text>
</comment>
<keyword evidence="7" id="KW-1133">Transmembrane helix</keyword>
<evidence type="ECO:0000256" key="11">
    <source>
        <dbReference type="ARBA" id="ARBA00023170"/>
    </source>
</evidence>
<dbReference type="EMBL" id="WVTA01000005">
    <property type="protein sequence ID" value="KAK3209936.1"/>
    <property type="molecule type" value="Genomic_DNA"/>
</dbReference>